<feature type="domain" description="Methyltransferase" evidence="1">
    <location>
        <begin position="139"/>
        <end position="234"/>
    </location>
</feature>
<dbReference type="InterPro" id="IPR029063">
    <property type="entry name" value="SAM-dependent_MTases_sf"/>
</dbReference>
<keyword evidence="2" id="KW-0808">Transferase</keyword>
<dbReference type="InterPro" id="IPR041698">
    <property type="entry name" value="Methyltransf_25"/>
</dbReference>
<protein>
    <submittedName>
        <fullName evidence="2">Methyltransferase domain protein</fullName>
    </submittedName>
</protein>
<dbReference type="SUPFAM" id="SSF53335">
    <property type="entry name" value="S-adenosyl-L-methionine-dependent methyltransferases"/>
    <property type="match status" value="1"/>
</dbReference>
<dbReference type="Proteomes" id="UP000033961">
    <property type="component" value="Chromosome II"/>
</dbReference>
<organism evidence="2 3">
    <name type="scientific">Leptospira santarosai</name>
    <dbReference type="NCBI Taxonomy" id="28183"/>
    <lineage>
        <taxon>Bacteria</taxon>
        <taxon>Pseudomonadati</taxon>
        <taxon>Spirochaetota</taxon>
        <taxon>Spirochaetia</taxon>
        <taxon>Leptospirales</taxon>
        <taxon>Leptospiraceae</taxon>
        <taxon>Leptospira</taxon>
    </lineage>
</organism>
<dbReference type="AlphaFoldDB" id="A0A2P1QY71"/>
<gene>
    <name evidence="2" type="ORF">XB16_3580</name>
</gene>
<dbReference type="GO" id="GO:0008168">
    <property type="term" value="F:methyltransferase activity"/>
    <property type="evidence" value="ECO:0007669"/>
    <property type="project" value="UniProtKB-KW"/>
</dbReference>
<proteinExistence type="predicted"/>
<keyword evidence="2" id="KW-0489">Methyltransferase</keyword>
<name>A0A2P1QY71_9LEPT</name>
<dbReference type="Gene3D" id="3.40.50.150">
    <property type="entry name" value="Vaccinia Virus protein VP39"/>
    <property type="match status" value="1"/>
</dbReference>
<reference evidence="2 3" key="1">
    <citation type="journal article" date="2015" name="Genome Announc.">
        <title>Draft Genome Sequences of Leptospira santarosai Strains U160, U164, and U233, Isolated from Asymptomatic Cattle.</title>
        <authorList>
            <person name="Kremer F.S."/>
            <person name="Eslabao M.R."/>
            <person name="Provisor M."/>
            <person name="Woloski R.D."/>
            <person name="Ramires O.V."/>
            <person name="Moreno L.Z."/>
            <person name="Moreno A.M."/>
            <person name="Hamond C."/>
            <person name="Lilenbaum W."/>
            <person name="Dellagostin O.A."/>
        </authorList>
    </citation>
    <scope>NUCLEOTIDE SEQUENCE [LARGE SCALE GENOMIC DNA]</scope>
    <source>
        <strain evidence="2 3">U160</strain>
    </source>
</reference>
<accession>A0A2P1QY71</accession>
<evidence type="ECO:0000313" key="3">
    <source>
        <dbReference type="Proteomes" id="UP000033961"/>
    </source>
</evidence>
<dbReference type="Pfam" id="PF13649">
    <property type="entry name" value="Methyltransf_25"/>
    <property type="match status" value="1"/>
</dbReference>
<sequence length="302" mass="34973">MKSIWKKKSAVKNENSVGKNLAMSLPFYKNLSQTRDRTLQLDLSDKGEGSSMPSFSKDHSAGFGKRCKEKLNFKTNGKREEFLENEELALGANGLPFESEYWRDVYGSGTDVDATFNAKEHARYAKSLLDLMEIKINSVADFGFGKGILLKEMLRTFKPGRVLAIDPSEQMLDELLAQKWIRAWNISVLNTTVQELDLTYFIHLPFDLGVCNSVVQYIKGDLRPVFKKLHKIVKYLYFSVPTKEDYIRMKKDIHFEDPYAYVRTKQQYLKMVGPYFRRVGFNLLESRLVGDSRFTDEFFKDK</sequence>
<evidence type="ECO:0000259" key="1">
    <source>
        <dbReference type="Pfam" id="PF13649"/>
    </source>
</evidence>
<evidence type="ECO:0000313" key="2">
    <source>
        <dbReference type="EMBL" id="AVQ13859.1"/>
    </source>
</evidence>
<dbReference type="EMBL" id="CP027844">
    <property type="protein sequence ID" value="AVQ13859.1"/>
    <property type="molecule type" value="Genomic_DNA"/>
</dbReference>
<dbReference type="GO" id="GO:0032259">
    <property type="term" value="P:methylation"/>
    <property type="evidence" value="ECO:0007669"/>
    <property type="project" value="UniProtKB-KW"/>
</dbReference>
<dbReference type="CDD" id="cd02440">
    <property type="entry name" value="AdoMet_MTases"/>
    <property type="match status" value="1"/>
</dbReference>